<dbReference type="EMBL" id="CP012159">
    <property type="protein sequence ID" value="AKT36149.1"/>
    <property type="molecule type" value="Genomic_DNA"/>
</dbReference>
<protein>
    <submittedName>
        <fullName evidence="1">Uncharacterized protein</fullName>
    </submittedName>
</protein>
<organism evidence="1 2">
    <name type="scientific">Chondromyces crocatus</name>
    <dbReference type="NCBI Taxonomy" id="52"/>
    <lineage>
        <taxon>Bacteria</taxon>
        <taxon>Pseudomonadati</taxon>
        <taxon>Myxococcota</taxon>
        <taxon>Polyangia</taxon>
        <taxon>Polyangiales</taxon>
        <taxon>Polyangiaceae</taxon>
        <taxon>Chondromyces</taxon>
    </lineage>
</organism>
<dbReference type="Proteomes" id="UP000067626">
    <property type="component" value="Chromosome"/>
</dbReference>
<evidence type="ECO:0000313" key="2">
    <source>
        <dbReference type="Proteomes" id="UP000067626"/>
    </source>
</evidence>
<dbReference type="OrthoDB" id="5481086at2"/>
<sequence>MKCFSILAGLPLLVALGGAVVGCDGGGDGVGGEGGVGGAGGAGGAGGTTTSSGTGGVEAPTRFFLRIEDGPPPPIVLDLDKQKALEVFGEAAAREIRLLDVDSTAMLGNVLDSIQNACGTGWRADAANPAHDCNATPLGQSFGASWQTTPEFAMVRLLSMTPANAKVIGTSLADFEALINGNPGTFSFSFADVLAESLGIAKTAPFVPIDQLVVALQEQLMGTHAAIGNTTGSLPITMFDALNDMTPLATKLGPIGAAPWSGAGEHPGVLVPDSGSFVTRSDALSPDFKMRVVAESNLRWVSGVDLSKGAGDMFLQEGDAALAFDFLDPERLQIEGVAANPTMDMRFSLREKAGIVPSCTETPACQANFPDTPVGTGTVWTLPRWLLEPIVGKAGLSTYEQRTFEKCYLTFNQQCRTGVKIGRDGNPLGWTIFNNQISFSGEPPLSVPEPQFLWELLSEVAQVAVHDPDGDGVPDIAEGEATPVFALHGVSIGLTGEEIIEQMRPMLQDQEGYIAEVILGRFWKNNDALDFFYRRATPGGQPYLYFVAESDLRPDDGNANTPRPYTYERPGFFREADLNEGSRVSSKTVDGVADTTHEKFLLPQGETVLYMQDDEGKRYEVRFFVPEAGSLEITADVHPVAP</sequence>
<gene>
    <name evidence="1" type="ORF">CMC5_002630</name>
</gene>
<name>A0A0K1E5N7_CHOCO</name>
<accession>A0A0K1E5N7</accession>
<dbReference type="KEGG" id="ccro:CMC5_002630"/>
<proteinExistence type="predicted"/>
<reference evidence="1 2" key="1">
    <citation type="submission" date="2015-07" db="EMBL/GenBank/DDBJ databases">
        <title>Genome analysis of myxobacterium Chondromyces crocatus Cm c5 reveals a high potential for natural compound synthesis and the genetic basis for the loss of fruiting body formation.</title>
        <authorList>
            <person name="Zaburannyi N."/>
            <person name="Bunk B."/>
            <person name="Maier J."/>
            <person name="Overmann J."/>
            <person name="Mueller R."/>
        </authorList>
    </citation>
    <scope>NUCLEOTIDE SEQUENCE [LARGE SCALE GENOMIC DNA]</scope>
    <source>
        <strain evidence="1 2">Cm c5</strain>
    </source>
</reference>
<keyword evidence="2" id="KW-1185">Reference proteome</keyword>
<evidence type="ECO:0000313" key="1">
    <source>
        <dbReference type="EMBL" id="AKT36149.1"/>
    </source>
</evidence>
<dbReference type="PROSITE" id="PS51257">
    <property type="entry name" value="PROKAR_LIPOPROTEIN"/>
    <property type="match status" value="1"/>
</dbReference>
<dbReference type="STRING" id="52.CMC5_002630"/>
<dbReference type="AlphaFoldDB" id="A0A0K1E5N7"/>
<dbReference type="RefSeq" id="WP_050428714.1">
    <property type="nucleotide sequence ID" value="NZ_CP012159.1"/>
</dbReference>